<dbReference type="Proteomes" id="UP000556700">
    <property type="component" value="Unassembled WGS sequence"/>
</dbReference>
<protein>
    <recommendedName>
        <fullName evidence="4">Lipoprotein</fullName>
    </recommendedName>
</protein>
<feature type="chain" id="PRO_5027812781" description="Lipoprotein" evidence="1">
    <location>
        <begin position="22"/>
        <end position="179"/>
    </location>
</feature>
<evidence type="ECO:0000256" key="1">
    <source>
        <dbReference type="SAM" id="SignalP"/>
    </source>
</evidence>
<feature type="signal peptide" evidence="1">
    <location>
        <begin position="1"/>
        <end position="21"/>
    </location>
</feature>
<accession>A0A6V6Z9G5</accession>
<name>A0A6V6Z9G5_9FLAO</name>
<evidence type="ECO:0000313" key="2">
    <source>
        <dbReference type="EMBL" id="CAD0008084.1"/>
    </source>
</evidence>
<keyword evidence="3" id="KW-1185">Reference proteome</keyword>
<keyword evidence="1" id="KW-0732">Signal</keyword>
<evidence type="ECO:0008006" key="4">
    <source>
        <dbReference type="Google" id="ProtNLM"/>
    </source>
</evidence>
<proteinExistence type="predicted"/>
<organism evidence="2 3">
    <name type="scientific">Flavobacterium chungangense</name>
    <dbReference type="NCBI Taxonomy" id="554283"/>
    <lineage>
        <taxon>Bacteria</taxon>
        <taxon>Pseudomonadati</taxon>
        <taxon>Bacteroidota</taxon>
        <taxon>Flavobacteriia</taxon>
        <taxon>Flavobacteriales</taxon>
        <taxon>Flavobacteriaceae</taxon>
        <taxon>Flavobacterium</taxon>
    </lineage>
</organism>
<dbReference type="AlphaFoldDB" id="A0A6V6Z9G5"/>
<dbReference type="RefSeq" id="WP_031454742.1">
    <property type="nucleotide sequence ID" value="NZ_CAIJDO010000213.1"/>
</dbReference>
<dbReference type="EMBL" id="CAIJDO010000213">
    <property type="protein sequence ID" value="CAD0008084.1"/>
    <property type="molecule type" value="Genomic_DNA"/>
</dbReference>
<comment type="caution">
    <text evidence="2">The sequence shown here is derived from an EMBL/GenBank/DDBJ whole genome shotgun (WGS) entry which is preliminary data.</text>
</comment>
<sequence>MKKRILTITIPLITLTMLVLNSCQFTNSETSEIGDMSPTCLDSLAWEKICQDYSIDSIKEPKLLSKLKDVKNHFIKPDYILYFKEGPEEIIGCNWYSIRVVYNEKIADQTLTGLDPLLSNNEQKRIRNRVLKELMRYQCEEGKKETLEEMNKDVPFAESHKDYPLKMSPEMIQPEAIEN</sequence>
<reference evidence="2 3" key="1">
    <citation type="submission" date="2020-06" db="EMBL/GenBank/DDBJ databases">
        <authorList>
            <person name="Criscuolo A."/>
        </authorList>
    </citation>
    <scope>NUCLEOTIDE SEQUENCE [LARGE SCALE GENOMIC DNA]</scope>
    <source>
        <strain evidence="3">CIP 110025</strain>
    </source>
</reference>
<evidence type="ECO:0000313" key="3">
    <source>
        <dbReference type="Proteomes" id="UP000556700"/>
    </source>
</evidence>
<gene>
    <name evidence="2" type="ORF">FLACHUCJ7_03628</name>
</gene>